<keyword evidence="4" id="KW-0133">Cell shape</keyword>
<dbReference type="GO" id="GO:0015648">
    <property type="term" value="F:lipid-linked peptidoglycan transporter activity"/>
    <property type="evidence" value="ECO:0007669"/>
    <property type="project" value="TreeGrafter"/>
</dbReference>
<feature type="transmembrane region" description="Helical" evidence="8">
    <location>
        <begin position="190"/>
        <end position="209"/>
    </location>
</feature>
<keyword evidence="5" id="KW-0573">Peptidoglycan synthesis</keyword>
<keyword evidence="6 8" id="KW-1133">Transmembrane helix</keyword>
<feature type="transmembrane region" description="Helical" evidence="8">
    <location>
        <begin position="7"/>
        <end position="31"/>
    </location>
</feature>
<feature type="transmembrane region" description="Helical" evidence="8">
    <location>
        <begin position="135"/>
        <end position="154"/>
    </location>
</feature>
<evidence type="ECO:0000256" key="7">
    <source>
        <dbReference type="ARBA" id="ARBA00023136"/>
    </source>
</evidence>
<dbReference type="Proteomes" id="UP000178023">
    <property type="component" value="Unassembled WGS sequence"/>
</dbReference>
<feature type="transmembrane region" description="Helical" evidence="8">
    <location>
        <begin position="94"/>
        <end position="115"/>
    </location>
</feature>
<name>A0A1F8F344_9BACT</name>
<dbReference type="NCBIfam" id="TIGR01695">
    <property type="entry name" value="murJ_mviN"/>
    <property type="match status" value="1"/>
</dbReference>
<feature type="transmembrane region" description="Helical" evidence="8">
    <location>
        <begin position="318"/>
        <end position="338"/>
    </location>
</feature>
<feature type="transmembrane region" description="Helical" evidence="8">
    <location>
        <begin position="416"/>
        <end position="434"/>
    </location>
</feature>
<accession>A0A1F8F344</accession>
<feature type="transmembrane region" description="Helical" evidence="8">
    <location>
        <begin position="279"/>
        <end position="297"/>
    </location>
</feature>
<dbReference type="InterPro" id="IPR051050">
    <property type="entry name" value="Lipid_II_flippase_MurJ/MviN"/>
</dbReference>
<keyword evidence="3 8" id="KW-0812">Transmembrane</keyword>
<feature type="transmembrane region" description="Helical" evidence="8">
    <location>
        <begin position="358"/>
        <end position="376"/>
    </location>
</feature>
<reference evidence="9 10" key="1">
    <citation type="journal article" date="2016" name="Nat. Commun.">
        <title>Thousands of microbial genomes shed light on interconnected biogeochemical processes in an aquifer system.</title>
        <authorList>
            <person name="Anantharaman K."/>
            <person name="Brown C.T."/>
            <person name="Hug L.A."/>
            <person name="Sharon I."/>
            <person name="Castelle C.J."/>
            <person name="Probst A.J."/>
            <person name="Thomas B.C."/>
            <person name="Singh A."/>
            <person name="Wilkins M.J."/>
            <person name="Karaoz U."/>
            <person name="Brodie E.L."/>
            <person name="Williams K.H."/>
            <person name="Hubbard S.S."/>
            <person name="Banfield J.F."/>
        </authorList>
    </citation>
    <scope>NUCLEOTIDE SEQUENCE [LARGE SCALE GENOMIC DNA]</scope>
</reference>
<keyword evidence="2" id="KW-1003">Cell membrane</keyword>
<dbReference type="PANTHER" id="PTHR47019">
    <property type="entry name" value="LIPID II FLIPPASE MURJ"/>
    <property type="match status" value="1"/>
</dbReference>
<dbReference type="PRINTS" id="PR01806">
    <property type="entry name" value="VIRFACTRMVIN"/>
</dbReference>
<gene>
    <name evidence="9" type="ORF">A2750_00440</name>
</gene>
<comment type="subcellular location">
    <subcellularLocation>
        <location evidence="1">Cell membrane</location>
        <topology evidence="1">Multi-pass membrane protein</topology>
    </subcellularLocation>
</comment>
<evidence type="ECO:0000256" key="4">
    <source>
        <dbReference type="ARBA" id="ARBA00022960"/>
    </source>
</evidence>
<evidence type="ECO:0000313" key="10">
    <source>
        <dbReference type="Proteomes" id="UP000178023"/>
    </source>
</evidence>
<dbReference type="InterPro" id="IPR004268">
    <property type="entry name" value="MurJ"/>
</dbReference>
<dbReference type="PANTHER" id="PTHR47019:SF1">
    <property type="entry name" value="LIPID II FLIPPASE MURJ"/>
    <property type="match status" value="1"/>
</dbReference>
<evidence type="ECO:0000256" key="2">
    <source>
        <dbReference type="ARBA" id="ARBA00022475"/>
    </source>
</evidence>
<protein>
    <submittedName>
        <fullName evidence="9">Murein biosynthesis integral membrane protein MurJ</fullName>
    </submittedName>
</protein>
<evidence type="ECO:0000256" key="1">
    <source>
        <dbReference type="ARBA" id="ARBA00004651"/>
    </source>
</evidence>
<feature type="transmembrane region" description="Helical" evidence="8">
    <location>
        <begin position="250"/>
        <end position="273"/>
    </location>
</feature>
<organism evidence="9 10">
    <name type="scientific">Candidatus Yanofskybacteria bacterium RIFCSPHIGHO2_01_FULL_45_42</name>
    <dbReference type="NCBI Taxonomy" id="1802671"/>
    <lineage>
        <taxon>Bacteria</taxon>
        <taxon>Candidatus Yanofskyibacteriota</taxon>
    </lineage>
</organism>
<evidence type="ECO:0000313" key="9">
    <source>
        <dbReference type="EMBL" id="OGN07552.1"/>
    </source>
</evidence>
<evidence type="ECO:0000256" key="6">
    <source>
        <dbReference type="ARBA" id="ARBA00022989"/>
    </source>
</evidence>
<dbReference type="GO" id="GO:0034204">
    <property type="term" value="P:lipid translocation"/>
    <property type="evidence" value="ECO:0007669"/>
    <property type="project" value="TreeGrafter"/>
</dbReference>
<dbReference type="GO" id="GO:0009252">
    <property type="term" value="P:peptidoglycan biosynthetic process"/>
    <property type="evidence" value="ECO:0007669"/>
    <property type="project" value="UniProtKB-KW"/>
</dbReference>
<dbReference type="GO" id="GO:0008360">
    <property type="term" value="P:regulation of cell shape"/>
    <property type="evidence" value="ECO:0007669"/>
    <property type="project" value="UniProtKB-KW"/>
</dbReference>
<keyword evidence="7 8" id="KW-0472">Membrane</keyword>
<dbReference type="EMBL" id="MGJL01000023">
    <property type="protein sequence ID" value="OGN07552.1"/>
    <property type="molecule type" value="Genomic_DNA"/>
</dbReference>
<dbReference type="Pfam" id="PF03023">
    <property type="entry name" value="MurJ"/>
    <property type="match status" value="1"/>
</dbReference>
<feature type="transmembrane region" description="Helical" evidence="8">
    <location>
        <begin position="388"/>
        <end position="410"/>
    </location>
</feature>
<evidence type="ECO:0000256" key="5">
    <source>
        <dbReference type="ARBA" id="ARBA00022984"/>
    </source>
</evidence>
<evidence type="ECO:0000256" key="3">
    <source>
        <dbReference type="ARBA" id="ARBA00022692"/>
    </source>
</evidence>
<feature type="transmembrane region" description="Helical" evidence="8">
    <location>
        <begin position="51"/>
        <end position="82"/>
    </location>
</feature>
<sequence>MLGKLKYYLFGTIFRRGATVLTLLTFGSYLLGLARDMLFARVFGASRLLDIYNAAFIIPDLMLNIFVAGALTAAFVPIFMHLRAVGKEREADEVATTMIFSAPLSMLAIGLAVFAFMPWLSGIVAPGFIGPDKELLLMMTRLMLLSPIIFALSNTLGNMLISSERFLSYGLSPILYNLGIIAGIPLTKIFGSAGLVYGVVIGALLHLTIRVWEIYKRRFNLQKPDFGNTHFLKILKMMIPRMAGQPIEQLIFFIFTNMASGLFAGSIAILSFARNFQSVPVSLFGISFSTAVFASLSRKAALGDKAGFRYHFGETAKALVFTTIPAAIFLFFFGELIIKIFLGGGRFTETSVVETGRLLAIFSFAIPAESFLHLIARSFYALKDTWTPLLITVPGLGLIALLAKLLVPLLSLPALPLSYAAIFNLEAIILYLILRRKIQQI</sequence>
<dbReference type="GO" id="GO:0005886">
    <property type="term" value="C:plasma membrane"/>
    <property type="evidence" value="ECO:0007669"/>
    <property type="project" value="UniProtKB-SubCell"/>
</dbReference>
<comment type="caution">
    <text evidence="9">The sequence shown here is derived from an EMBL/GenBank/DDBJ whole genome shotgun (WGS) entry which is preliminary data.</text>
</comment>
<dbReference type="AlphaFoldDB" id="A0A1F8F344"/>
<proteinExistence type="predicted"/>
<feature type="transmembrane region" description="Helical" evidence="8">
    <location>
        <begin position="166"/>
        <end position="184"/>
    </location>
</feature>
<evidence type="ECO:0000256" key="8">
    <source>
        <dbReference type="SAM" id="Phobius"/>
    </source>
</evidence>